<dbReference type="Gene3D" id="1.10.10.10">
    <property type="entry name" value="Winged helix-like DNA-binding domain superfamily/Winged helix DNA-binding domain"/>
    <property type="match status" value="1"/>
</dbReference>
<dbReference type="Gene3D" id="1.10.287.100">
    <property type="match status" value="1"/>
</dbReference>
<dbReference type="eggNOG" id="COG1846">
    <property type="taxonomic scope" value="Bacteria"/>
</dbReference>
<protein>
    <submittedName>
        <fullName evidence="2">Putative MarR family transcriptional regulator</fullName>
    </submittedName>
</protein>
<dbReference type="GO" id="GO:0003700">
    <property type="term" value="F:DNA-binding transcription factor activity"/>
    <property type="evidence" value="ECO:0007669"/>
    <property type="project" value="InterPro"/>
</dbReference>
<dbReference type="Proteomes" id="UP000007076">
    <property type="component" value="Chromosome"/>
</dbReference>
<dbReference type="SUPFAM" id="SSF46785">
    <property type="entry name" value="Winged helix' DNA-binding domain"/>
    <property type="match status" value="1"/>
</dbReference>
<feature type="domain" description="HTH marR-type" evidence="1">
    <location>
        <begin position="11"/>
        <end position="146"/>
    </location>
</feature>
<accession>E4N4J7</accession>
<name>E4N4J7_KITSK</name>
<keyword evidence="3" id="KW-1185">Reference proteome</keyword>
<dbReference type="EMBL" id="AP010968">
    <property type="protein sequence ID" value="BAJ26128.1"/>
    <property type="molecule type" value="Genomic_DNA"/>
</dbReference>
<dbReference type="InterPro" id="IPR036388">
    <property type="entry name" value="WH-like_DNA-bd_sf"/>
</dbReference>
<reference evidence="2 3" key="1">
    <citation type="journal article" date="2010" name="DNA Res.">
        <title>Genome sequence of Kitasatospora setae NBRC 14216T: an evolutionary snapshot of the family Streptomycetaceae.</title>
        <authorList>
            <person name="Ichikawa N."/>
            <person name="Oguchi A."/>
            <person name="Ikeda H."/>
            <person name="Ishikawa J."/>
            <person name="Kitani S."/>
            <person name="Watanabe Y."/>
            <person name="Nakamura S."/>
            <person name="Katano Y."/>
            <person name="Kishi E."/>
            <person name="Sasagawa M."/>
            <person name="Ankai A."/>
            <person name="Fukui S."/>
            <person name="Hashimoto Y."/>
            <person name="Kamata S."/>
            <person name="Otoguro M."/>
            <person name="Tanikawa S."/>
            <person name="Nihira T."/>
            <person name="Horinouchi S."/>
            <person name="Ohnishi Y."/>
            <person name="Hayakawa M."/>
            <person name="Kuzuyama T."/>
            <person name="Arisawa A."/>
            <person name="Nomoto F."/>
            <person name="Miura H."/>
            <person name="Takahashi Y."/>
            <person name="Fujita N."/>
        </authorList>
    </citation>
    <scope>NUCLEOTIDE SEQUENCE [LARGE SCALE GENOMIC DNA]</scope>
    <source>
        <strain evidence="3">ATCC 33774 / DSM 43861 / JCM 3304 / KCC A-0304 / NBRC 14216 / KM-6054</strain>
    </source>
</reference>
<dbReference type="PANTHER" id="PTHR39515:SF2">
    <property type="entry name" value="HTH-TYPE TRANSCRIPTIONAL REGULATOR RV0880"/>
    <property type="match status" value="1"/>
</dbReference>
<dbReference type="AlphaFoldDB" id="E4N4J7"/>
<sequence length="150" mass="16225">MSEDAEPAPSAVRASQQVRSVIGKLRRRIRAAAGTGDFTLTQASTVGRLLDNGGQGLTTSDLAVAEGMRHQSMATTIAALAAQGLVERSRDPEDGRRVLIGLTEEGRRRGEEGRRARGEWLAAELQRTCTEEERQTVIAAMAVLERLVQD</sequence>
<dbReference type="RefSeq" id="WP_014133449.1">
    <property type="nucleotide sequence ID" value="NC_016109.1"/>
</dbReference>
<dbReference type="STRING" id="452652.KSE_02810"/>
<dbReference type="PROSITE" id="PS50995">
    <property type="entry name" value="HTH_MARR_2"/>
    <property type="match status" value="1"/>
</dbReference>
<proteinExistence type="predicted"/>
<dbReference type="Pfam" id="PF12802">
    <property type="entry name" value="MarR_2"/>
    <property type="match status" value="1"/>
</dbReference>
<dbReference type="HOGENOM" id="CLU_083287_15_1_11"/>
<evidence type="ECO:0000313" key="3">
    <source>
        <dbReference type="Proteomes" id="UP000007076"/>
    </source>
</evidence>
<organism evidence="2 3">
    <name type="scientific">Kitasatospora setae (strain ATCC 33774 / DSM 43861 / JCM 3304 / KCC A-0304 / NBRC 14216 / KM-6054)</name>
    <name type="common">Streptomyces setae</name>
    <dbReference type="NCBI Taxonomy" id="452652"/>
    <lineage>
        <taxon>Bacteria</taxon>
        <taxon>Bacillati</taxon>
        <taxon>Actinomycetota</taxon>
        <taxon>Actinomycetes</taxon>
        <taxon>Kitasatosporales</taxon>
        <taxon>Streptomycetaceae</taxon>
        <taxon>Kitasatospora</taxon>
    </lineage>
</organism>
<dbReference type="KEGG" id="ksk:KSE_02810"/>
<dbReference type="SMART" id="SM00347">
    <property type="entry name" value="HTH_MARR"/>
    <property type="match status" value="1"/>
</dbReference>
<dbReference type="InterPro" id="IPR052526">
    <property type="entry name" value="HTH-type_Bedaq_tolerance"/>
</dbReference>
<dbReference type="PANTHER" id="PTHR39515">
    <property type="entry name" value="CONSERVED PROTEIN"/>
    <property type="match status" value="1"/>
</dbReference>
<dbReference type="InterPro" id="IPR036390">
    <property type="entry name" value="WH_DNA-bd_sf"/>
</dbReference>
<dbReference type="PATRIC" id="fig|452652.3.peg.275"/>
<evidence type="ECO:0000259" key="1">
    <source>
        <dbReference type="PROSITE" id="PS50995"/>
    </source>
</evidence>
<gene>
    <name evidence="2" type="ordered locus">KSE_02810</name>
</gene>
<dbReference type="InterPro" id="IPR000835">
    <property type="entry name" value="HTH_MarR-typ"/>
</dbReference>
<evidence type="ECO:0000313" key="2">
    <source>
        <dbReference type="EMBL" id="BAJ26128.1"/>
    </source>
</evidence>